<dbReference type="EMBL" id="BJNT01000002">
    <property type="protein sequence ID" value="GEC84869.1"/>
    <property type="molecule type" value="Genomic_DNA"/>
</dbReference>
<accession>A0A4Y4BZB0</accession>
<feature type="coiled-coil region" evidence="1">
    <location>
        <begin position="197"/>
        <end position="224"/>
    </location>
</feature>
<feature type="domain" description="Pyridoxamine 5'-phosphate oxidase N-terminal" evidence="2">
    <location>
        <begin position="64"/>
        <end position="169"/>
    </location>
</feature>
<dbReference type="AlphaFoldDB" id="A0A4Y4BZB0"/>
<dbReference type="InterPro" id="IPR011576">
    <property type="entry name" value="Pyridox_Oxase_N"/>
</dbReference>
<dbReference type="Pfam" id="PF01243">
    <property type="entry name" value="PNPOx_N"/>
    <property type="match status" value="1"/>
</dbReference>
<proteinExistence type="predicted"/>
<evidence type="ECO:0000313" key="4">
    <source>
        <dbReference type="Proteomes" id="UP000319986"/>
    </source>
</evidence>
<protein>
    <submittedName>
        <fullName evidence="3">Putative pyridoxine 5-phosphate oxidase</fullName>
    </submittedName>
</protein>
<evidence type="ECO:0000256" key="1">
    <source>
        <dbReference type="SAM" id="Coils"/>
    </source>
</evidence>
<keyword evidence="1" id="KW-0175">Coiled coil</keyword>
<evidence type="ECO:0000259" key="2">
    <source>
        <dbReference type="Pfam" id="PF01243"/>
    </source>
</evidence>
<dbReference type="SUPFAM" id="SSF50475">
    <property type="entry name" value="FMN-binding split barrel"/>
    <property type="match status" value="1"/>
</dbReference>
<organism evidence="3 4">
    <name type="scientific">Corynebacterium variabile</name>
    <dbReference type="NCBI Taxonomy" id="1727"/>
    <lineage>
        <taxon>Bacteria</taxon>
        <taxon>Bacillati</taxon>
        <taxon>Actinomycetota</taxon>
        <taxon>Actinomycetes</taxon>
        <taxon>Mycobacteriales</taxon>
        <taxon>Corynebacteriaceae</taxon>
        <taxon>Corynebacterium</taxon>
    </lineage>
</organism>
<dbReference type="PANTHER" id="PTHR42815">
    <property type="entry name" value="FAD-BINDING, PUTATIVE (AFU_ORTHOLOGUE AFUA_6G07600)-RELATED"/>
    <property type="match status" value="1"/>
</dbReference>
<dbReference type="PANTHER" id="PTHR42815:SF2">
    <property type="entry name" value="FAD-BINDING, PUTATIVE (AFU_ORTHOLOGUE AFUA_6G07600)-RELATED"/>
    <property type="match status" value="1"/>
</dbReference>
<reference evidence="3 4" key="1">
    <citation type="submission" date="2019-06" db="EMBL/GenBank/DDBJ databases">
        <title>Whole genome shotgun sequence of Corynebacterium variabile NBRC 15286.</title>
        <authorList>
            <person name="Hosoyama A."/>
            <person name="Uohara A."/>
            <person name="Ohji S."/>
            <person name="Ichikawa N."/>
        </authorList>
    </citation>
    <scope>NUCLEOTIDE SEQUENCE [LARGE SCALE GENOMIC DNA]</scope>
    <source>
        <strain evidence="3 4">NBRC 15286</strain>
    </source>
</reference>
<evidence type="ECO:0000313" key="3">
    <source>
        <dbReference type="EMBL" id="GEC84869.1"/>
    </source>
</evidence>
<sequence>MPGGGRPWLRRCGVWCCRREGTELSYAEIAFDGFVKARQEARGVGNRVDTSGASGSELDPRDTKLIRQARMFMMSTVTGTGWPYVQHKGGPAGFVKVRTVGGRSQLMFPDFAGNRQFVTAGNLDRDDRVCLFFVDFTTRSRVKVFGHAHTTEDPEIIEQLRDLKDARITSVIERAVVVDVVASDANCSKQITPRWTREEVEERIDLYRKDIAERDARIAELEAQLAEAGRG</sequence>
<dbReference type="InterPro" id="IPR012349">
    <property type="entry name" value="Split_barrel_FMN-bd"/>
</dbReference>
<gene>
    <name evidence="3" type="ORF">CVA01_01830</name>
</gene>
<dbReference type="Gene3D" id="2.30.110.10">
    <property type="entry name" value="Electron Transport, Fmn-binding Protein, Chain A"/>
    <property type="match status" value="1"/>
</dbReference>
<name>A0A4Y4BZB0_9CORY</name>
<comment type="caution">
    <text evidence="3">The sequence shown here is derived from an EMBL/GenBank/DDBJ whole genome shotgun (WGS) entry which is preliminary data.</text>
</comment>
<dbReference type="Proteomes" id="UP000319986">
    <property type="component" value="Unassembled WGS sequence"/>
</dbReference>